<dbReference type="Proteomes" id="UP000238825">
    <property type="component" value="Chromosome"/>
</dbReference>
<name>A0A2S0K3F9_LYSSH</name>
<accession>A0A2S0K3F9</accession>
<dbReference type="Proteomes" id="UP000255295">
    <property type="component" value="Unassembled WGS sequence"/>
</dbReference>
<evidence type="ECO:0000256" key="1">
    <source>
        <dbReference type="SAM" id="Phobius"/>
    </source>
</evidence>
<keyword evidence="1" id="KW-0812">Transmembrane</keyword>
<evidence type="ECO:0000313" key="2">
    <source>
        <dbReference type="EMBL" id="AVK97881.1"/>
    </source>
</evidence>
<sequence length="154" mass="18053">MCKRQVFFTISIMIIIIAGISLWINERRTAVPSVYYATDVLENANFNAKNQFVNIESIILRPEIKFTSLKIPEETQQELIQAFKNAKFKKVEHLSSIRYRYNYRVNITLNTGYVMFMDSNTKFLQLDDTGVAYIIEDDDNRFFDILEKATIEKS</sequence>
<evidence type="ECO:0000313" key="3">
    <source>
        <dbReference type="EMBL" id="SUV16186.1"/>
    </source>
</evidence>
<gene>
    <name evidence="2" type="ORF">LS41612_17130</name>
    <name evidence="3" type="ORF">NCTC10338_01262</name>
</gene>
<reference evidence="2 4" key="1">
    <citation type="submission" date="2017-03" db="EMBL/GenBank/DDBJ databases">
        <title>The whole genome sequencing and assembly of Lysinibacillus sphaericus DSM 28T strain.</title>
        <authorList>
            <person name="Lee Y.-J."/>
            <person name="Yi H."/>
            <person name="Bahn Y.-S."/>
            <person name="Kim J.F."/>
            <person name="Lee D.-W."/>
        </authorList>
    </citation>
    <scope>NUCLEOTIDE SEQUENCE [LARGE SCALE GENOMIC DNA]</scope>
    <source>
        <strain evidence="2 4">DSM 28</strain>
    </source>
</reference>
<reference evidence="3 5" key="2">
    <citation type="submission" date="2018-06" db="EMBL/GenBank/DDBJ databases">
        <authorList>
            <consortium name="Pathogen Informatics"/>
            <person name="Doyle S."/>
        </authorList>
    </citation>
    <scope>NUCLEOTIDE SEQUENCE [LARGE SCALE GENOMIC DNA]</scope>
    <source>
        <strain evidence="3 5">NCTC10338</strain>
    </source>
</reference>
<dbReference type="EMBL" id="UFSZ01000001">
    <property type="protein sequence ID" value="SUV16186.1"/>
    <property type="molecule type" value="Genomic_DNA"/>
</dbReference>
<dbReference type="GeneID" id="48277926"/>
<feature type="transmembrane region" description="Helical" evidence="1">
    <location>
        <begin position="6"/>
        <end position="24"/>
    </location>
</feature>
<protein>
    <submittedName>
        <fullName evidence="2">Uncharacterized protein</fullName>
    </submittedName>
</protein>
<keyword evidence="1" id="KW-0472">Membrane</keyword>
<dbReference type="RefSeq" id="WP_024361584.1">
    <property type="nucleotide sequence ID" value="NZ_BJNS01000057.1"/>
</dbReference>
<keyword evidence="1" id="KW-1133">Transmembrane helix</keyword>
<evidence type="ECO:0000313" key="4">
    <source>
        <dbReference type="Proteomes" id="UP000238825"/>
    </source>
</evidence>
<organism evidence="2 4">
    <name type="scientific">Lysinibacillus sphaericus</name>
    <name type="common">Bacillus sphaericus</name>
    <dbReference type="NCBI Taxonomy" id="1421"/>
    <lineage>
        <taxon>Bacteria</taxon>
        <taxon>Bacillati</taxon>
        <taxon>Bacillota</taxon>
        <taxon>Bacilli</taxon>
        <taxon>Bacillales</taxon>
        <taxon>Bacillaceae</taxon>
        <taxon>Lysinibacillus</taxon>
    </lineage>
</organism>
<dbReference type="AlphaFoldDB" id="A0A2S0K3F9"/>
<dbReference type="EMBL" id="CP019980">
    <property type="protein sequence ID" value="AVK97881.1"/>
    <property type="molecule type" value="Genomic_DNA"/>
</dbReference>
<proteinExistence type="predicted"/>
<evidence type="ECO:0000313" key="5">
    <source>
        <dbReference type="Proteomes" id="UP000255295"/>
    </source>
</evidence>